<gene>
    <name evidence="2" type="ORF">LCGC14_0684720</name>
</gene>
<accession>A0A0F9QMB6</accession>
<dbReference type="EMBL" id="LAZR01001400">
    <property type="protein sequence ID" value="KKN45265.1"/>
    <property type="molecule type" value="Genomic_DNA"/>
</dbReference>
<comment type="caution">
    <text evidence="2">The sequence shown here is derived from an EMBL/GenBank/DDBJ whole genome shotgun (WGS) entry which is preliminary data.</text>
</comment>
<proteinExistence type="predicted"/>
<feature type="domain" description="Rad51-like C-terminal" evidence="1">
    <location>
        <begin position="18"/>
        <end position="144"/>
    </location>
</feature>
<dbReference type="InterPro" id="IPR013632">
    <property type="entry name" value="Rad51_C"/>
</dbReference>
<evidence type="ECO:0000259" key="1">
    <source>
        <dbReference type="Pfam" id="PF08423"/>
    </source>
</evidence>
<organism evidence="2">
    <name type="scientific">marine sediment metagenome</name>
    <dbReference type="NCBI Taxonomy" id="412755"/>
    <lineage>
        <taxon>unclassified sequences</taxon>
        <taxon>metagenomes</taxon>
        <taxon>ecological metagenomes</taxon>
    </lineage>
</organism>
<evidence type="ECO:0000313" key="2">
    <source>
        <dbReference type="EMBL" id="KKN45265.1"/>
    </source>
</evidence>
<dbReference type="PANTHER" id="PTHR22942">
    <property type="entry name" value="RECA/RAD51/RADA DNA STRAND-PAIRING FAMILY MEMBER"/>
    <property type="match status" value="1"/>
</dbReference>
<dbReference type="PANTHER" id="PTHR22942:SF30">
    <property type="entry name" value="MEIOTIC RECOMBINATION PROTEIN DMC1_LIM15 HOMOLOG"/>
    <property type="match status" value="1"/>
</dbReference>
<name>A0A0F9QMB6_9ZZZZ</name>
<protein>
    <recommendedName>
        <fullName evidence="1">Rad51-like C-terminal domain-containing protein</fullName>
    </recommendedName>
</protein>
<dbReference type="InterPro" id="IPR027417">
    <property type="entry name" value="P-loop_NTPase"/>
</dbReference>
<dbReference type="Gene3D" id="3.40.50.300">
    <property type="entry name" value="P-loop containing nucleotide triphosphate hydrolases"/>
    <property type="match status" value="1"/>
</dbReference>
<reference evidence="2" key="1">
    <citation type="journal article" date="2015" name="Nature">
        <title>Complex archaea that bridge the gap between prokaryotes and eukaryotes.</title>
        <authorList>
            <person name="Spang A."/>
            <person name="Saw J.H."/>
            <person name="Jorgensen S.L."/>
            <person name="Zaremba-Niedzwiedzka K."/>
            <person name="Martijn J."/>
            <person name="Lind A.E."/>
            <person name="van Eijk R."/>
            <person name="Schleper C."/>
            <person name="Guy L."/>
            <person name="Ettema T.J."/>
        </authorList>
    </citation>
    <scope>NUCLEOTIDE SEQUENCE</scope>
</reference>
<dbReference type="Pfam" id="PF08423">
    <property type="entry name" value="Rad51"/>
    <property type="match status" value="1"/>
</dbReference>
<dbReference type="SUPFAM" id="SSF52540">
    <property type="entry name" value="P-loop containing nucleoside triphosphate hydrolases"/>
    <property type="match status" value="1"/>
</dbReference>
<sequence length="250" mass="28449">MMFELGLKLYKRNNRLPLISSGDKTLDELLSGGFHRDLVYLLYGDKNITTNILLTTSVIVQKAPSNGGFGEGVRVAFIDGNNRFNPYNISKFAVSQNLSPRKVLENIIIARAFTWDQMVELMENRLSKLEDVKVALISGITTLFKSYEKQTFEDLLRAIGGIKRILKKANPLIVITAPLNEYSSFRPKGGKILSHFGSVLALINDEERYVEYTLVQHPFLSENRLLKWKPRNSKIRLSNPLKNTTIDCWL</sequence>
<dbReference type="AlphaFoldDB" id="A0A0F9QMB6"/>